<comment type="caution">
    <text evidence="2">The sequence shown here is derived from an EMBL/GenBank/DDBJ whole genome shotgun (WGS) entry which is preliminary data.</text>
</comment>
<organism evidence="2 3">
    <name type="scientific">Prorocentrum cordatum</name>
    <dbReference type="NCBI Taxonomy" id="2364126"/>
    <lineage>
        <taxon>Eukaryota</taxon>
        <taxon>Sar</taxon>
        <taxon>Alveolata</taxon>
        <taxon>Dinophyceae</taxon>
        <taxon>Prorocentrales</taxon>
        <taxon>Prorocentraceae</taxon>
        <taxon>Prorocentrum</taxon>
    </lineage>
</organism>
<sequence length="231" mass="24788">PSKRTRHETRGLLEKARVRAMSLVRGWSAGRLLRAKLAEPRGTCRHHCRGPSMAMPLPSSPGPSAEELPSPTVPARKPTGHVCGTSCHGVELLLNDDIVVAVGLVAATRRPTAEEEQSLSPLVLRAAPLRWRTKRSSPPRGGGGPRAHGAAAGRAPLRSRCAPTPPARWTWSPSSNEDPDEARVLQHGHGHGDGARWGSQEMPMPMLPRPLGARSDWDFGANLTVATRASQ</sequence>
<proteinExistence type="predicted"/>
<dbReference type="Proteomes" id="UP001189429">
    <property type="component" value="Unassembled WGS sequence"/>
</dbReference>
<evidence type="ECO:0000256" key="1">
    <source>
        <dbReference type="SAM" id="MobiDB-lite"/>
    </source>
</evidence>
<evidence type="ECO:0000313" key="2">
    <source>
        <dbReference type="EMBL" id="CAK0859162.1"/>
    </source>
</evidence>
<feature type="region of interest" description="Disordered" evidence="1">
    <location>
        <begin position="51"/>
        <end position="74"/>
    </location>
</feature>
<feature type="region of interest" description="Disordered" evidence="1">
    <location>
        <begin position="130"/>
        <end position="217"/>
    </location>
</feature>
<accession>A0ABN9UHN3</accession>
<evidence type="ECO:0000313" key="3">
    <source>
        <dbReference type="Proteomes" id="UP001189429"/>
    </source>
</evidence>
<dbReference type="EMBL" id="CAUYUJ010015871">
    <property type="protein sequence ID" value="CAK0859162.1"/>
    <property type="molecule type" value="Genomic_DNA"/>
</dbReference>
<feature type="non-terminal residue" evidence="2">
    <location>
        <position position="1"/>
    </location>
</feature>
<protein>
    <submittedName>
        <fullName evidence="2">Uncharacterized protein</fullName>
    </submittedName>
</protein>
<name>A0ABN9UHN3_9DINO</name>
<gene>
    <name evidence="2" type="ORF">PCOR1329_LOCUS48603</name>
</gene>
<feature type="non-terminal residue" evidence="2">
    <location>
        <position position="231"/>
    </location>
</feature>
<reference evidence="2" key="1">
    <citation type="submission" date="2023-10" db="EMBL/GenBank/DDBJ databases">
        <authorList>
            <person name="Chen Y."/>
            <person name="Shah S."/>
            <person name="Dougan E. K."/>
            <person name="Thang M."/>
            <person name="Chan C."/>
        </authorList>
    </citation>
    <scope>NUCLEOTIDE SEQUENCE [LARGE SCALE GENOMIC DNA]</scope>
</reference>
<feature type="compositionally biased region" description="Low complexity" evidence="1">
    <location>
        <begin position="147"/>
        <end position="158"/>
    </location>
</feature>
<keyword evidence="3" id="KW-1185">Reference proteome</keyword>